<proteinExistence type="predicted"/>
<keyword evidence="2" id="KW-1185">Reference proteome</keyword>
<dbReference type="Proteomes" id="UP000002595">
    <property type="component" value="Chromosome"/>
</dbReference>
<accession>A1RR08</accession>
<sequence>MPTLEYKLLCGNSPLRYEGGDGEVKNGTYRLTKSGGTVEVEIDGAVVSLKEAVVICGVRDSRVRPGIYLIDVARRWRLPKLLGKLLRRGIPPDRAIDRIDRKLAATAALNQEPLSKIRLGGDEPHVAYYSAKWVAGALEGVLFFGWRGDGGIYEYEPLYFRYRDGEVKEVYIRLHYIPARIPPAVIALRDPFDPKNHFLFPAPGDKPIDRFNVSFGLPREPPEKKVVGYIFKIPM</sequence>
<organism evidence="1 2">
    <name type="scientific">Pyrobaculum islandicum (strain DSM 4184 / JCM 9189 / GEO3)</name>
    <dbReference type="NCBI Taxonomy" id="384616"/>
    <lineage>
        <taxon>Archaea</taxon>
        <taxon>Thermoproteota</taxon>
        <taxon>Thermoprotei</taxon>
        <taxon>Thermoproteales</taxon>
        <taxon>Thermoproteaceae</taxon>
        <taxon>Pyrobaculum</taxon>
    </lineage>
</organism>
<dbReference type="AlphaFoldDB" id="A1RR08"/>
<reference evidence="1" key="1">
    <citation type="submission" date="2006-12" db="EMBL/GenBank/DDBJ databases">
        <title>Complete sequence of Pyrobaculum islandicum DSM 4184.</title>
        <authorList>
            <person name="Copeland A."/>
            <person name="Lucas S."/>
            <person name="Lapidus A."/>
            <person name="Barry K."/>
            <person name="Detter J.C."/>
            <person name="Glavina del Rio T."/>
            <person name="Dalin E."/>
            <person name="Tice H."/>
            <person name="Pitluck S."/>
            <person name="Meincke L."/>
            <person name="Brettin T."/>
            <person name="Bruce D."/>
            <person name="Han C."/>
            <person name="Tapia R."/>
            <person name="Gilna P."/>
            <person name="Schmutz J."/>
            <person name="Larimer F."/>
            <person name="Land M."/>
            <person name="Hauser L."/>
            <person name="Kyrpides N."/>
            <person name="Mikhailova N."/>
            <person name="Cozen A.E."/>
            <person name="Fitz-Gibbon S.T."/>
            <person name="House C.H."/>
            <person name="Saltikov C."/>
            <person name="Lowe T."/>
            <person name="Richardson P."/>
        </authorList>
    </citation>
    <scope>NUCLEOTIDE SEQUENCE [LARGE SCALE GENOMIC DNA]</scope>
    <source>
        <strain evidence="1">DSM 4184</strain>
    </source>
</reference>
<dbReference type="HOGENOM" id="CLU_1178165_0_0_2"/>
<dbReference type="STRING" id="384616.Pisl_0208"/>
<dbReference type="EMBL" id="CP000504">
    <property type="protein sequence ID" value="ABL87390.1"/>
    <property type="molecule type" value="Genomic_DNA"/>
</dbReference>
<protein>
    <submittedName>
        <fullName evidence="1">Uncharacterized protein</fullName>
    </submittedName>
</protein>
<evidence type="ECO:0000313" key="1">
    <source>
        <dbReference type="EMBL" id="ABL87390.1"/>
    </source>
</evidence>
<name>A1RR08_PYRIL</name>
<dbReference type="eggNOG" id="arCOG09835">
    <property type="taxonomic scope" value="Archaea"/>
</dbReference>
<evidence type="ECO:0000313" key="2">
    <source>
        <dbReference type="Proteomes" id="UP000002595"/>
    </source>
</evidence>
<gene>
    <name evidence="1" type="ordered locus">Pisl_0208</name>
</gene>
<dbReference type="KEGG" id="pis:Pisl_0208"/>